<feature type="region of interest" description="Disordered" evidence="8">
    <location>
        <begin position="207"/>
        <end position="290"/>
    </location>
</feature>
<keyword evidence="4 7" id="KW-0812">Transmembrane</keyword>
<gene>
    <name evidence="10" type="ORF">UA74_21270</name>
</gene>
<evidence type="ECO:0000256" key="7">
    <source>
        <dbReference type="RuleBase" id="RU367016"/>
    </source>
</evidence>
<evidence type="ECO:0000313" key="10">
    <source>
        <dbReference type="EMBL" id="APU16279.1"/>
    </source>
</evidence>
<dbReference type="PANTHER" id="PTHR30353">
    <property type="entry name" value="INNER MEMBRANE PROTEIN DEDA-RELATED"/>
    <property type="match status" value="1"/>
</dbReference>
<dbReference type="InterPro" id="IPR032818">
    <property type="entry name" value="DedA-like"/>
</dbReference>
<feature type="transmembrane region" description="Helical" evidence="7">
    <location>
        <begin position="56"/>
        <end position="79"/>
    </location>
</feature>
<organism evidence="10 11">
    <name type="scientific">Actinoalloteichus fjordicus</name>
    <dbReference type="NCBI Taxonomy" id="1612552"/>
    <lineage>
        <taxon>Bacteria</taxon>
        <taxon>Bacillati</taxon>
        <taxon>Actinomycetota</taxon>
        <taxon>Actinomycetes</taxon>
        <taxon>Pseudonocardiales</taxon>
        <taxon>Pseudonocardiaceae</taxon>
        <taxon>Actinoalloteichus</taxon>
    </lineage>
</organism>
<comment type="similarity">
    <text evidence="2 7">Belongs to the DedA family.</text>
</comment>
<dbReference type="Proteomes" id="UP000185511">
    <property type="component" value="Chromosome"/>
</dbReference>
<keyword evidence="11" id="KW-1185">Reference proteome</keyword>
<evidence type="ECO:0000256" key="3">
    <source>
        <dbReference type="ARBA" id="ARBA00022475"/>
    </source>
</evidence>
<feature type="domain" description="VTT" evidence="9">
    <location>
        <begin position="44"/>
        <end position="163"/>
    </location>
</feature>
<keyword evidence="5 7" id="KW-1133">Transmembrane helix</keyword>
<dbReference type="GO" id="GO:0005886">
    <property type="term" value="C:plasma membrane"/>
    <property type="evidence" value="ECO:0007669"/>
    <property type="project" value="UniProtKB-SubCell"/>
</dbReference>
<reference evidence="11" key="1">
    <citation type="submission" date="2016-06" db="EMBL/GenBank/DDBJ databases">
        <title>Complete genome sequence of Actinoalloteichus fjordicus DSM 46855 (=ADI127-17), type strain of the new species Actinoalloteichus fjordicus.</title>
        <authorList>
            <person name="Ruckert C."/>
            <person name="Nouioui I."/>
            <person name="Willmese J."/>
            <person name="van Wezel G."/>
            <person name="Klenk H.-P."/>
            <person name="Kalinowski J."/>
            <person name="Zotchev S.B."/>
        </authorList>
    </citation>
    <scope>NUCLEOTIDE SEQUENCE [LARGE SCALE GENOMIC DNA]</scope>
    <source>
        <strain evidence="11">ADI127-7</strain>
    </source>
</reference>
<keyword evidence="6 7" id="KW-0472">Membrane</keyword>
<comment type="subcellular location">
    <subcellularLocation>
        <location evidence="1 7">Cell membrane</location>
        <topology evidence="1 7">Multi-pass membrane protein</topology>
    </subcellularLocation>
</comment>
<dbReference type="AlphaFoldDB" id="A0AAC9PT48"/>
<sequence length="290" mass="29815">MGPLTEALNALAELPQPAVIAATGLLVLAETTIGLGFIAPGETGLLIAATTVRDPWAFAIMCIVVTVCASLGDSIGYLLGKRFGPRIRETKLIRKIGQAHWDRAGELLRKHGVWAVFFARFLPVVRTLTPAAAGASGLVYRRFLPGSIAGAACWSVLHVGIGAGAGASAQFIEARLGRASWILLIALAVLVVLVILLKTRKARKTAGAAATATGSTAADTGDAATSGITPATSGARPEEPMPASAPQDSRPSETARRPDDAATADTPKTSQPAGSDARDPEEPASLDPVS</sequence>
<dbReference type="InterPro" id="IPR032816">
    <property type="entry name" value="VTT_dom"/>
</dbReference>
<evidence type="ECO:0000256" key="4">
    <source>
        <dbReference type="ARBA" id="ARBA00022692"/>
    </source>
</evidence>
<evidence type="ECO:0000259" key="9">
    <source>
        <dbReference type="Pfam" id="PF09335"/>
    </source>
</evidence>
<comment type="caution">
    <text evidence="7">Lacks conserved residue(s) required for the propagation of feature annotation.</text>
</comment>
<dbReference type="RefSeq" id="WP_075741845.1">
    <property type="nucleotide sequence ID" value="NZ_CP016076.1"/>
</dbReference>
<evidence type="ECO:0000256" key="2">
    <source>
        <dbReference type="ARBA" id="ARBA00010792"/>
    </source>
</evidence>
<feature type="transmembrane region" description="Helical" evidence="7">
    <location>
        <begin position="148"/>
        <end position="172"/>
    </location>
</feature>
<evidence type="ECO:0000256" key="1">
    <source>
        <dbReference type="ARBA" id="ARBA00004651"/>
    </source>
</evidence>
<feature type="compositionally biased region" description="Basic and acidic residues" evidence="8">
    <location>
        <begin position="250"/>
        <end position="260"/>
    </location>
</feature>
<accession>A0AAC9PT48</accession>
<dbReference type="PANTHER" id="PTHR30353:SF15">
    <property type="entry name" value="INNER MEMBRANE PROTEIN YABI"/>
    <property type="match status" value="1"/>
</dbReference>
<dbReference type="Pfam" id="PF09335">
    <property type="entry name" value="VTT_dom"/>
    <property type="match status" value="1"/>
</dbReference>
<evidence type="ECO:0000313" key="11">
    <source>
        <dbReference type="Proteomes" id="UP000185511"/>
    </source>
</evidence>
<name>A0AAC9PT48_9PSEU</name>
<keyword evidence="3 7" id="KW-1003">Cell membrane</keyword>
<evidence type="ECO:0000256" key="5">
    <source>
        <dbReference type="ARBA" id="ARBA00022989"/>
    </source>
</evidence>
<dbReference type="EMBL" id="CP016076">
    <property type="protein sequence ID" value="APU16279.1"/>
    <property type="molecule type" value="Genomic_DNA"/>
</dbReference>
<feature type="transmembrane region" description="Helical" evidence="7">
    <location>
        <begin position="178"/>
        <end position="197"/>
    </location>
</feature>
<feature type="compositionally biased region" description="Low complexity" evidence="8">
    <location>
        <begin position="207"/>
        <end position="227"/>
    </location>
</feature>
<dbReference type="KEGG" id="acad:UA74_21270"/>
<evidence type="ECO:0000256" key="6">
    <source>
        <dbReference type="ARBA" id="ARBA00023136"/>
    </source>
</evidence>
<proteinExistence type="inferred from homology"/>
<evidence type="ECO:0000256" key="8">
    <source>
        <dbReference type="SAM" id="MobiDB-lite"/>
    </source>
</evidence>
<protein>
    <recommendedName>
        <fullName evidence="9">VTT domain-containing protein</fullName>
    </recommendedName>
</protein>